<evidence type="ECO:0000313" key="3">
    <source>
        <dbReference type="Proteomes" id="UP000583556"/>
    </source>
</evidence>
<dbReference type="AlphaFoldDB" id="A0A7Y0BRL1"/>
<sequence length="156" mass="17674">MTGVRGRLFFFYGTLTHEHDNPTSAAAMRLLEPIGHGAVRGELRVVAHGAGWYPVLTPRRQGGWVQGWLYSPRQGFDRRILAQFDRYEEADRRWPEYRRKRVNVRIGVRRVLAEAYIHARALHPGLKRVPSGDFSAFVARCGAKSFASGTGKGARR</sequence>
<organism evidence="2 3">
    <name type="scientific">Novosphingobium olei</name>
    <dbReference type="NCBI Taxonomy" id="2728851"/>
    <lineage>
        <taxon>Bacteria</taxon>
        <taxon>Pseudomonadati</taxon>
        <taxon>Pseudomonadota</taxon>
        <taxon>Alphaproteobacteria</taxon>
        <taxon>Sphingomonadales</taxon>
        <taxon>Sphingomonadaceae</taxon>
        <taxon>Novosphingobium</taxon>
    </lineage>
</organism>
<reference evidence="2 3" key="1">
    <citation type="submission" date="2020-04" db="EMBL/GenBank/DDBJ databases">
        <title>Novosphingobium sp. TW-4 isolated from soil.</title>
        <authorList>
            <person name="Dahal R.H."/>
            <person name="Chaudhary D.K."/>
        </authorList>
    </citation>
    <scope>NUCLEOTIDE SEQUENCE [LARGE SCALE GENOMIC DNA]</scope>
    <source>
        <strain evidence="2 3">TW-4</strain>
    </source>
</reference>
<dbReference type="Pfam" id="PF06094">
    <property type="entry name" value="GGACT"/>
    <property type="match status" value="1"/>
</dbReference>
<dbReference type="InterPro" id="IPR013024">
    <property type="entry name" value="GGCT-like"/>
</dbReference>
<dbReference type="Gene3D" id="3.10.490.10">
    <property type="entry name" value="Gamma-glutamyl cyclotransferase-like"/>
    <property type="match status" value="1"/>
</dbReference>
<dbReference type="InterPro" id="IPR036568">
    <property type="entry name" value="GGCT-like_sf"/>
</dbReference>
<dbReference type="CDD" id="cd06661">
    <property type="entry name" value="GGCT_like"/>
    <property type="match status" value="1"/>
</dbReference>
<dbReference type="SUPFAM" id="SSF110857">
    <property type="entry name" value="Gamma-glutamyl cyclotransferase-like"/>
    <property type="match status" value="1"/>
</dbReference>
<evidence type="ECO:0000313" key="2">
    <source>
        <dbReference type="EMBL" id="NML95269.1"/>
    </source>
</evidence>
<gene>
    <name evidence="2" type="ORF">HHL27_16460</name>
</gene>
<name>A0A7Y0BRL1_9SPHN</name>
<keyword evidence="2" id="KW-0808">Transferase</keyword>
<proteinExistence type="predicted"/>
<dbReference type="EMBL" id="JABBGM010000008">
    <property type="protein sequence ID" value="NML95269.1"/>
    <property type="molecule type" value="Genomic_DNA"/>
</dbReference>
<dbReference type="InterPro" id="IPR009288">
    <property type="entry name" value="AIG2-like_dom"/>
</dbReference>
<dbReference type="Proteomes" id="UP000583556">
    <property type="component" value="Unassembled WGS sequence"/>
</dbReference>
<protein>
    <submittedName>
        <fullName evidence="2">Gamma-glutamylcyclotransferase</fullName>
    </submittedName>
</protein>
<evidence type="ECO:0000259" key="1">
    <source>
        <dbReference type="Pfam" id="PF06094"/>
    </source>
</evidence>
<keyword evidence="3" id="KW-1185">Reference proteome</keyword>
<accession>A0A7Y0BRL1</accession>
<dbReference type="GO" id="GO:0016740">
    <property type="term" value="F:transferase activity"/>
    <property type="evidence" value="ECO:0007669"/>
    <property type="project" value="UniProtKB-KW"/>
</dbReference>
<comment type="caution">
    <text evidence="2">The sequence shown here is derived from an EMBL/GenBank/DDBJ whole genome shotgun (WGS) entry which is preliminary data.</text>
</comment>
<feature type="domain" description="Gamma-glutamylcyclotransferase AIG2-like" evidence="1">
    <location>
        <begin position="9"/>
        <end position="135"/>
    </location>
</feature>